<organism evidence="1 2">
    <name type="scientific">Catalinimonas alkaloidigena</name>
    <dbReference type="NCBI Taxonomy" id="1075417"/>
    <lineage>
        <taxon>Bacteria</taxon>
        <taxon>Pseudomonadati</taxon>
        <taxon>Bacteroidota</taxon>
        <taxon>Cytophagia</taxon>
        <taxon>Cytophagales</taxon>
        <taxon>Catalimonadaceae</taxon>
        <taxon>Catalinimonas</taxon>
    </lineage>
</organism>
<sequence length="51" mass="5944">MTFSDPHPYLAWWCVNHDDIQLGLDEDSPVDYFTMTLDAGGMCWQRGYQLC</sequence>
<gene>
    <name evidence="1" type="ORF">SAMN05421823_1153</name>
</gene>
<dbReference type="EMBL" id="FNFO01000015">
    <property type="protein sequence ID" value="SDM51601.1"/>
    <property type="molecule type" value="Genomic_DNA"/>
</dbReference>
<reference evidence="1 2" key="1">
    <citation type="submission" date="2016-10" db="EMBL/GenBank/DDBJ databases">
        <authorList>
            <person name="de Groot N.N."/>
        </authorList>
    </citation>
    <scope>NUCLEOTIDE SEQUENCE [LARGE SCALE GENOMIC DNA]</scope>
    <source>
        <strain evidence="1 2">DSM 25186</strain>
    </source>
</reference>
<evidence type="ECO:0000313" key="2">
    <source>
        <dbReference type="Proteomes" id="UP000198510"/>
    </source>
</evidence>
<keyword evidence="2" id="KW-1185">Reference proteome</keyword>
<dbReference type="Proteomes" id="UP000198510">
    <property type="component" value="Unassembled WGS sequence"/>
</dbReference>
<evidence type="ECO:0000313" key="1">
    <source>
        <dbReference type="EMBL" id="SDM51601.1"/>
    </source>
</evidence>
<accession>A0A1G9TVH7</accession>
<dbReference type="STRING" id="1075417.SAMN05421823_1153"/>
<proteinExistence type="predicted"/>
<protein>
    <submittedName>
        <fullName evidence="1">Uncharacterized protein</fullName>
    </submittedName>
</protein>
<name>A0A1G9TVH7_9BACT</name>
<dbReference type="AlphaFoldDB" id="A0A1G9TVH7"/>